<dbReference type="InterPro" id="IPR016053">
    <property type="entry name" value="Haem_Oase-like"/>
</dbReference>
<evidence type="ECO:0000256" key="1">
    <source>
        <dbReference type="ARBA" id="ARBA00022617"/>
    </source>
</evidence>
<dbReference type="Proteomes" id="UP000294933">
    <property type="component" value="Unassembled WGS sequence"/>
</dbReference>
<dbReference type="GO" id="GO:0004392">
    <property type="term" value="F:heme oxygenase (decyclizing) activity"/>
    <property type="evidence" value="ECO:0007669"/>
    <property type="project" value="InterPro"/>
</dbReference>
<dbReference type="Pfam" id="PF01126">
    <property type="entry name" value="Heme_oxygenase"/>
    <property type="match status" value="1"/>
</dbReference>
<dbReference type="Gene3D" id="1.20.910.10">
    <property type="entry name" value="Heme oxygenase-like"/>
    <property type="match status" value="1"/>
</dbReference>
<keyword evidence="5" id="KW-1133">Transmembrane helix</keyword>
<dbReference type="CDD" id="cd19165">
    <property type="entry name" value="HemeO"/>
    <property type="match status" value="1"/>
</dbReference>
<dbReference type="PANTHER" id="PTHR10720:SF0">
    <property type="entry name" value="HEME OXYGENASE"/>
    <property type="match status" value="1"/>
</dbReference>
<keyword evidence="1" id="KW-0349">Heme</keyword>
<dbReference type="VEuPathDB" id="FungiDB:BD410DRAFT_770626"/>
<dbReference type="OrthoDB" id="652091at2759"/>
<reference evidence="6 7" key="1">
    <citation type="submission" date="2018-06" db="EMBL/GenBank/DDBJ databases">
        <title>A transcriptomic atlas of mushroom development highlights an independent origin of complex multicellularity.</title>
        <authorList>
            <consortium name="DOE Joint Genome Institute"/>
            <person name="Krizsan K."/>
            <person name="Almasi E."/>
            <person name="Merenyi Z."/>
            <person name="Sahu N."/>
            <person name="Viragh M."/>
            <person name="Koszo T."/>
            <person name="Mondo S."/>
            <person name="Kiss B."/>
            <person name="Balint B."/>
            <person name="Kues U."/>
            <person name="Barry K."/>
            <person name="Hegedus J.C."/>
            <person name="Henrissat B."/>
            <person name="Johnson J."/>
            <person name="Lipzen A."/>
            <person name="Ohm R."/>
            <person name="Nagy I."/>
            <person name="Pangilinan J."/>
            <person name="Yan J."/>
            <person name="Xiong Y."/>
            <person name="Grigoriev I.V."/>
            <person name="Hibbett D.S."/>
            <person name="Nagy L.G."/>
        </authorList>
    </citation>
    <scope>NUCLEOTIDE SEQUENCE [LARGE SCALE GENOMIC DNA]</scope>
    <source>
        <strain evidence="6 7">SZMC22713</strain>
    </source>
</reference>
<keyword evidence="7" id="KW-1185">Reference proteome</keyword>
<dbReference type="InterPro" id="IPR002051">
    <property type="entry name" value="Haem_Oase"/>
</dbReference>
<dbReference type="AlphaFoldDB" id="A0A4Y7Q396"/>
<evidence type="ECO:0000313" key="7">
    <source>
        <dbReference type="Proteomes" id="UP000294933"/>
    </source>
</evidence>
<sequence length="330" mass="35953">MAVIDMDLSQPIATLLRTGTADIHKETENSKGAGWLARCELDREEYVRFIMMLWHVYDTLEQALERHSAHPVLSPTYSPALLNRAPALASDISHLLQTSEASWQSHPLHQSLTSSPPQGLTAYTSRISAISDSADPSPLLAHSYVRYLGDLSGGQIVRRQVVKAYGLQNDGGLGSSFYEFKQLGGEKSGNIGDLKKIKEWYRDGMNQGAGDNPDRKFAIVQEAVMAFELNGGLFDELRAPTSPHLDDPSSPPLGNPNISDPSLPQEPKVVFDSEVISSKESTFSVSAVLSFILALGLAHFALVVGGFTGAKGLAKWEIFQEWFEGLLAAN</sequence>
<organism evidence="6 7">
    <name type="scientific">Rickenella mellea</name>
    <dbReference type="NCBI Taxonomy" id="50990"/>
    <lineage>
        <taxon>Eukaryota</taxon>
        <taxon>Fungi</taxon>
        <taxon>Dikarya</taxon>
        <taxon>Basidiomycota</taxon>
        <taxon>Agaricomycotina</taxon>
        <taxon>Agaricomycetes</taxon>
        <taxon>Hymenochaetales</taxon>
        <taxon>Rickenellaceae</taxon>
        <taxon>Rickenella</taxon>
    </lineage>
</organism>
<dbReference type="PANTHER" id="PTHR10720">
    <property type="entry name" value="HEME OXYGENASE"/>
    <property type="match status" value="1"/>
</dbReference>
<keyword evidence="5" id="KW-0472">Membrane</keyword>
<accession>A0A4Y7Q396</accession>
<dbReference type="SUPFAM" id="SSF48613">
    <property type="entry name" value="Heme oxygenase-like"/>
    <property type="match status" value="1"/>
</dbReference>
<evidence type="ECO:0000256" key="5">
    <source>
        <dbReference type="SAM" id="Phobius"/>
    </source>
</evidence>
<evidence type="ECO:0000256" key="2">
    <source>
        <dbReference type="ARBA" id="ARBA00022723"/>
    </source>
</evidence>
<dbReference type="EMBL" id="ML170176">
    <property type="protein sequence ID" value="TDL22124.1"/>
    <property type="molecule type" value="Genomic_DNA"/>
</dbReference>
<evidence type="ECO:0000256" key="3">
    <source>
        <dbReference type="ARBA" id="ARBA00023004"/>
    </source>
</evidence>
<dbReference type="GO" id="GO:0046872">
    <property type="term" value="F:metal ion binding"/>
    <property type="evidence" value="ECO:0007669"/>
    <property type="project" value="UniProtKB-KW"/>
</dbReference>
<proteinExistence type="predicted"/>
<keyword evidence="2" id="KW-0479">Metal-binding</keyword>
<keyword evidence="5" id="KW-0812">Transmembrane</keyword>
<name>A0A4Y7Q396_9AGAM</name>
<keyword evidence="3" id="KW-0408">Iron</keyword>
<protein>
    <submittedName>
        <fullName evidence="6">Heme oxygenase</fullName>
    </submittedName>
</protein>
<dbReference type="GO" id="GO:0006788">
    <property type="term" value="P:heme oxidation"/>
    <property type="evidence" value="ECO:0007669"/>
    <property type="project" value="InterPro"/>
</dbReference>
<dbReference type="InterPro" id="IPR016084">
    <property type="entry name" value="Haem_Oase-like_multi-hlx"/>
</dbReference>
<evidence type="ECO:0000256" key="4">
    <source>
        <dbReference type="SAM" id="MobiDB-lite"/>
    </source>
</evidence>
<gene>
    <name evidence="6" type="ORF">BD410DRAFT_770626</name>
</gene>
<dbReference type="STRING" id="50990.A0A4Y7Q396"/>
<feature type="region of interest" description="Disordered" evidence="4">
    <location>
        <begin position="238"/>
        <end position="264"/>
    </location>
</feature>
<evidence type="ECO:0000313" key="6">
    <source>
        <dbReference type="EMBL" id="TDL22124.1"/>
    </source>
</evidence>
<feature type="transmembrane region" description="Helical" evidence="5">
    <location>
        <begin position="283"/>
        <end position="307"/>
    </location>
</feature>